<keyword evidence="3 6" id="KW-0812">Transmembrane</keyword>
<keyword evidence="5 6" id="KW-0472">Membrane</keyword>
<reference evidence="7 8" key="1">
    <citation type="submission" date="2011-02" db="EMBL/GenBank/DDBJ databases">
        <authorList>
            <person name="Muzny D."/>
            <person name="Qin X."/>
            <person name="Deng J."/>
            <person name="Jiang H."/>
            <person name="Liu Y."/>
            <person name="Qu J."/>
            <person name="Song X.-Z."/>
            <person name="Zhang L."/>
            <person name="Thornton R."/>
            <person name="Coyle M."/>
            <person name="Francisco L."/>
            <person name="Jackson L."/>
            <person name="Javaid M."/>
            <person name="Korchina V."/>
            <person name="Kovar C."/>
            <person name="Mata R."/>
            <person name="Mathew T."/>
            <person name="Ngo R."/>
            <person name="Nguyen L."/>
            <person name="Nguyen N."/>
            <person name="Okwuonu G."/>
            <person name="Ongeri F."/>
            <person name="Pham C."/>
            <person name="Simmons D."/>
            <person name="Wilczek-Boney K."/>
            <person name="Hale W."/>
            <person name="Jakkamsetti A."/>
            <person name="Pham P."/>
            <person name="Ruth R."/>
            <person name="San Lucas F."/>
            <person name="Warren J."/>
            <person name="Zhang J."/>
            <person name="Zhao Z."/>
            <person name="Zhou C."/>
            <person name="Zhu D."/>
            <person name="Lee S."/>
            <person name="Bess C."/>
            <person name="Blankenburg K."/>
            <person name="Forbes L."/>
            <person name="Fu Q."/>
            <person name="Gubbala S."/>
            <person name="Hirani K."/>
            <person name="Jayaseelan J.C."/>
            <person name="Lara F."/>
            <person name="Munidasa M."/>
            <person name="Palculict T."/>
            <person name="Patil S."/>
            <person name="Pu L.-L."/>
            <person name="Saada N."/>
            <person name="Tang L."/>
            <person name="Weissenberger G."/>
            <person name="Zhu Y."/>
            <person name="Hemphill L."/>
            <person name="Shang Y."/>
            <person name="Youmans B."/>
            <person name="Ayvaz T."/>
            <person name="Ross M."/>
            <person name="Santibanez J."/>
            <person name="Aqrawi P."/>
            <person name="Gross S."/>
            <person name="Joshi V."/>
            <person name="Fowler G."/>
            <person name="Nazareth L."/>
            <person name="Reid J."/>
            <person name="Worley K."/>
            <person name="Petrosino J."/>
            <person name="Highlander S."/>
            <person name="Gibbs R."/>
        </authorList>
    </citation>
    <scope>NUCLEOTIDE SEQUENCE [LARGE SCALE GENOMIC DNA]</scope>
    <source>
        <strain evidence="7 8">ATCC BAA-1200</strain>
    </source>
</reference>
<dbReference type="InterPro" id="IPR050833">
    <property type="entry name" value="Poly_Biosynth_Transport"/>
</dbReference>
<feature type="transmembrane region" description="Helical" evidence="6">
    <location>
        <begin position="211"/>
        <end position="229"/>
    </location>
</feature>
<dbReference type="OrthoDB" id="103403at2"/>
<organism evidence="7 8">
    <name type="scientific">Neisseria bacilliformis ATCC BAA-1200</name>
    <dbReference type="NCBI Taxonomy" id="888742"/>
    <lineage>
        <taxon>Bacteria</taxon>
        <taxon>Pseudomonadati</taxon>
        <taxon>Pseudomonadota</taxon>
        <taxon>Betaproteobacteria</taxon>
        <taxon>Neisseriales</taxon>
        <taxon>Neisseriaceae</taxon>
        <taxon>Neisseria</taxon>
    </lineage>
</organism>
<sequence>MNAKTLAAYALGPAGSAAAGVLALPLLSHSFSGADIGRVLLVQTAAGLALIVLGLGLDQFYIREFHQSRSRAALFKTAALPPLALCAACCAALLLFAPQWPSEKILSLPDARLGALCLLFAAALLVTRYLSLVLRMNGRALAFSFAQLAPKLLVLAAAAAWAVFGLRADTFALLAVYAASQLAAALLLLWQTRREWVAAARARGAAADLPAALRYGLPLAAGGLVYWAFSSADRWLLRNLAGAQELGVYALAVNFGAAASVFQSVFATVWSPLVFQNLAEDKTADIGGIARRMAFALCAAVCLCGLAAPAAAWVLPPQYAAVAFILPAVMLVPLLYTLTEATGIGINVRRKNGLIPPVSLAALGCALALLHALVPRYGARGAAAASASAFWLFFLLKSEASARLWQSLPRGAVYGATAACLAACCAFALFGSAENFPLFAALWAAGLAASAWAGRRDLGRLKKRLLRR</sequence>
<feature type="transmembrane region" description="Helical" evidence="6">
    <location>
        <begin position="408"/>
        <end position="430"/>
    </location>
</feature>
<dbReference type="HOGENOM" id="CLU_022017_7_5_4"/>
<proteinExistence type="predicted"/>
<feature type="transmembrane region" description="Helical" evidence="6">
    <location>
        <begin position="249"/>
        <end position="273"/>
    </location>
</feature>
<feature type="transmembrane region" description="Helical" evidence="6">
    <location>
        <begin position="353"/>
        <end position="373"/>
    </location>
</feature>
<evidence type="ECO:0000256" key="2">
    <source>
        <dbReference type="ARBA" id="ARBA00022475"/>
    </source>
</evidence>
<name>F2BB85_9NEIS</name>
<feature type="transmembrane region" description="Helical" evidence="6">
    <location>
        <begin position="170"/>
        <end position="190"/>
    </location>
</feature>
<dbReference type="GO" id="GO:0005886">
    <property type="term" value="C:plasma membrane"/>
    <property type="evidence" value="ECO:0007669"/>
    <property type="project" value="UniProtKB-SubCell"/>
</dbReference>
<feature type="transmembrane region" description="Helical" evidence="6">
    <location>
        <begin position="141"/>
        <end position="164"/>
    </location>
</feature>
<feature type="transmembrane region" description="Helical" evidence="6">
    <location>
        <begin position="321"/>
        <end position="341"/>
    </location>
</feature>
<comment type="subcellular location">
    <subcellularLocation>
        <location evidence="1">Cell membrane</location>
        <topology evidence="1">Multi-pass membrane protein</topology>
    </subcellularLocation>
</comment>
<feature type="transmembrane region" description="Helical" evidence="6">
    <location>
        <begin position="436"/>
        <end position="454"/>
    </location>
</feature>
<keyword evidence="4 6" id="KW-1133">Transmembrane helix</keyword>
<feature type="transmembrane region" description="Helical" evidence="6">
    <location>
        <begin position="294"/>
        <end position="315"/>
    </location>
</feature>
<dbReference type="PANTHER" id="PTHR30250">
    <property type="entry name" value="PST FAMILY PREDICTED COLANIC ACID TRANSPORTER"/>
    <property type="match status" value="1"/>
</dbReference>
<dbReference type="STRING" id="267212.GCA_001063965_00462"/>
<feature type="transmembrane region" description="Helical" evidence="6">
    <location>
        <begin position="78"/>
        <end position="101"/>
    </location>
</feature>
<evidence type="ECO:0000256" key="6">
    <source>
        <dbReference type="SAM" id="Phobius"/>
    </source>
</evidence>
<protein>
    <submittedName>
        <fullName evidence="7">Lipopolysaccharide biosynthesis translocase</fullName>
    </submittedName>
</protein>
<feature type="transmembrane region" description="Helical" evidence="6">
    <location>
        <begin position="113"/>
        <end position="134"/>
    </location>
</feature>
<feature type="transmembrane region" description="Helical" evidence="6">
    <location>
        <begin position="39"/>
        <end position="57"/>
    </location>
</feature>
<dbReference type="InterPro" id="IPR002797">
    <property type="entry name" value="Polysacc_synth"/>
</dbReference>
<dbReference type="Proteomes" id="UP000004105">
    <property type="component" value="Unassembled WGS sequence"/>
</dbReference>
<accession>F2BB85</accession>
<evidence type="ECO:0000313" key="8">
    <source>
        <dbReference type="Proteomes" id="UP000004105"/>
    </source>
</evidence>
<dbReference type="Pfam" id="PF01943">
    <property type="entry name" value="Polysacc_synt"/>
    <property type="match status" value="1"/>
</dbReference>
<evidence type="ECO:0000256" key="5">
    <source>
        <dbReference type="ARBA" id="ARBA00023136"/>
    </source>
</evidence>
<gene>
    <name evidence="7" type="ORF">HMPREF9123_0989</name>
</gene>
<evidence type="ECO:0000256" key="3">
    <source>
        <dbReference type="ARBA" id="ARBA00022692"/>
    </source>
</evidence>
<feature type="transmembrane region" description="Helical" evidence="6">
    <location>
        <begin position="379"/>
        <end position="396"/>
    </location>
</feature>
<evidence type="ECO:0000313" key="7">
    <source>
        <dbReference type="EMBL" id="EGF11345.1"/>
    </source>
</evidence>
<comment type="caution">
    <text evidence="7">The sequence shown here is derived from an EMBL/GenBank/DDBJ whole genome shotgun (WGS) entry which is preliminary data.</text>
</comment>
<dbReference type="PANTHER" id="PTHR30250:SF11">
    <property type="entry name" value="O-ANTIGEN TRANSPORTER-RELATED"/>
    <property type="match status" value="1"/>
</dbReference>
<dbReference type="EMBL" id="AFAY01000020">
    <property type="protein sequence ID" value="EGF11345.1"/>
    <property type="molecule type" value="Genomic_DNA"/>
</dbReference>
<keyword evidence="8" id="KW-1185">Reference proteome</keyword>
<keyword evidence="2" id="KW-1003">Cell membrane</keyword>
<dbReference type="RefSeq" id="WP_007341999.1">
    <property type="nucleotide sequence ID" value="NZ_GL878494.1"/>
</dbReference>
<evidence type="ECO:0000256" key="4">
    <source>
        <dbReference type="ARBA" id="ARBA00022989"/>
    </source>
</evidence>
<evidence type="ECO:0000256" key="1">
    <source>
        <dbReference type="ARBA" id="ARBA00004651"/>
    </source>
</evidence>
<dbReference type="AlphaFoldDB" id="F2BB85"/>